<dbReference type="InterPro" id="IPR005565">
    <property type="entry name" value="Hemolysn_activator_HlyB_C"/>
</dbReference>
<comment type="caution">
    <text evidence="7">The sequence shown here is derived from an EMBL/GenBank/DDBJ whole genome shotgun (WGS) entry which is preliminary data.</text>
</comment>
<dbReference type="Gene3D" id="2.40.160.50">
    <property type="entry name" value="membrane protein fhac: a member of the omp85/tpsb transporter family"/>
    <property type="match status" value="1"/>
</dbReference>
<dbReference type="InterPro" id="IPR035251">
    <property type="entry name" value="ShlB_POTRA"/>
</dbReference>
<dbReference type="PANTHER" id="PTHR34597:SF3">
    <property type="entry name" value="OUTER MEMBRANE TRANSPORTER CDIB"/>
    <property type="match status" value="1"/>
</dbReference>
<dbReference type="Pfam" id="PF17287">
    <property type="entry name" value="POTRA_3"/>
    <property type="match status" value="1"/>
</dbReference>
<dbReference type="Proteomes" id="UP000189161">
    <property type="component" value="Unassembled WGS sequence"/>
</dbReference>
<feature type="domain" description="Polypeptide-transport-associated ShlB-type" evidence="5">
    <location>
        <begin position="77"/>
        <end position="126"/>
    </location>
</feature>
<sequence>MGRNNEIQSRQVQTPNIRLEAEKTKTNGFPQQEAQCFPINQLVLTDFNANEANPKLIQPSRFNWALNAVYAERDFTLPTCIGAEGINVLLRRIQNRLIDFGYVTTRVLVEPQDLRSGMLVLTVIPGKVGHIQLQDQSAIPFATRGTLWFAMPMTEGDILNVRDIEQGLENLKRIPSADANIELVPGETMGETDVVIQYKQGLPFHLTLGLDDSGTKATGRLQGSATFSWDNVLTLNDMFYISGTRSFKRDSDNAEGDYGSKNLSLYYSIPWKNYLLTLSGSRYTYHQTIAGAFESYQYSGESQQMKVNLSRLLSRGSQYKTSFNAGVWARKSSNYINDTEVEVQRRRTAGWEVGLNHTHYIGNATLQLAANYKRGTGAYRALPAPEEVFDEGTSRMQIITASIDFSYPFTLANQILRFNTSWNAQWNQTPLVQQDKFSIGGRYTVRGFDGELTLSGESGWLWRNELGWNVMNKGHELYIGID</sequence>
<dbReference type="AlphaFoldDB" id="A0A1V3IV31"/>
<feature type="domain" description="ShlB POTRA" evidence="6">
    <location>
        <begin position="127"/>
        <end position="185"/>
    </location>
</feature>
<name>A0A1V3IV31_9PAST</name>
<evidence type="ECO:0000256" key="1">
    <source>
        <dbReference type="ARBA" id="ARBA00022452"/>
    </source>
</evidence>
<keyword evidence="3" id="KW-0998">Cell outer membrane</keyword>
<dbReference type="GO" id="GO:0098046">
    <property type="term" value="C:type V protein secretion system complex"/>
    <property type="evidence" value="ECO:0007669"/>
    <property type="project" value="TreeGrafter"/>
</dbReference>
<dbReference type="InterPro" id="IPR051544">
    <property type="entry name" value="TPS_OM_transporter"/>
</dbReference>
<keyword evidence="8" id="KW-1185">Reference proteome</keyword>
<dbReference type="GO" id="GO:0046819">
    <property type="term" value="P:protein secretion by the type V secretion system"/>
    <property type="evidence" value="ECO:0007669"/>
    <property type="project" value="TreeGrafter"/>
</dbReference>
<evidence type="ECO:0000256" key="2">
    <source>
        <dbReference type="ARBA" id="ARBA00022692"/>
    </source>
</evidence>
<dbReference type="InterPro" id="IPR013686">
    <property type="entry name" value="Polypept-transport_assoc_ShlB"/>
</dbReference>
<keyword evidence="1" id="KW-0472">Membrane</keyword>
<dbReference type="Pfam" id="PF03865">
    <property type="entry name" value="ShlB"/>
    <property type="match status" value="1"/>
</dbReference>
<feature type="domain" description="Haemolysin activator HlyB C-terminal" evidence="4">
    <location>
        <begin position="190"/>
        <end position="482"/>
    </location>
</feature>
<evidence type="ECO:0000313" key="8">
    <source>
        <dbReference type="Proteomes" id="UP000189161"/>
    </source>
</evidence>
<evidence type="ECO:0000259" key="5">
    <source>
        <dbReference type="Pfam" id="PF08479"/>
    </source>
</evidence>
<protein>
    <submittedName>
        <fullName evidence="7">Peptide transporter</fullName>
    </submittedName>
</protein>
<dbReference type="Pfam" id="PF08479">
    <property type="entry name" value="POTRA_2"/>
    <property type="match status" value="1"/>
</dbReference>
<dbReference type="EMBL" id="MLHL01000077">
    <property type="protein sequence ID" value="OOF46153.1"/>
    <property type="molecule type" value="Genomic_DNA"/>
</dbReference>
<feature type="non-terminal residue" evidence="7">
    <location>
        <position position="482"/>
    </location>
</feature>
<accession>A0A1V3IV31</accession>
<gene>
    <name evidence="7" type="ORF">BKK52_11675</name>
</gene>
<dbReference type="GO" id="GO:0008320">
    <property type="term" value="F:protein transmembrane transporter activity"/>
    <property type="evidence" value="ECO:0007669"/>
    <property type="project" value="TreeGrafter"/>
</dbReference>
<dbReference type="PANTHER" id="PTHR34597">
    <property type="entry name" value="SLR1661 PROTEIN"/>
    <property type="match status" value="1"/>
</dbReference>
<proteinExistence type="predicted"/>
<evidence type="ECO:0000259" key="6">
    <source>
        <dbReference type="Pfam" id="PF17287"/>
    </source>
</evidence>
<dbReference type="Gene3D" id="3.10.20.310">
    <property type="entry name" value="membrane protein fhac"/>
    <property type="match status" value="1"/>
</dbReference>
<reference evidence="7 8" key="1">
    <citation type="submission" date="2016-10" db="EMBL/GenBank/DDBJ databases">
        <title>Rodentibacter gen. nov. and new species.</title>
        <authorList>
            <person name="Christensen H."/>
        </authorList>
    </citation>
    <scope>NUCLEOTIDE SEQUENCE [LARGE SCALE GENOMIC DNA]</scope>
    <source>
        <strain evidence="7 8">H1987082031</strain>
    </source>
</reference>
<keyword evidence="2" id="KW-0812">Transmembrane</keyword>
<evidence type="ECO:0000259" key="4">
    <source>
        <dbReference type="Pfam" id="PF03865"/>
    </source>
</evidence>
<keyword evidence="1" id="KW-1134">Transmembrane beta strand</keyword>
<evidence type="ECO:0000256" key="3">
    <source>
        <dbReference type="ARBA" id="ARBA00023237"/>
    </source>
</evidence>
<evidence type="ECO:0000313" key="7">
    <source>
        <dbReference type="EMBL" id="OOF46153.1"/>
    </source>
</evidence>
<organism evidence="7 8">
    <name type="scientific">Rodentibacter trehalosifermentans</name>
    <dbReference type="NCBI Taxonomy" id="1908263"/>
    <lineage>
        <taxon>Bacteria</taxon>
        <taxon>Pseudomonadati</taxon>
        <taxon>Pseudomonadota</taxon>
        <taxon>Gammaproteobacteria</taxon>
        <taxon>Pasteurellales</taxon>
        <taxon>Pasteurellaceae</taxon>
        <taxon>Rodentibacter</taxon>
    </lineage>
</organism>